<dbReference type="AlphaFoldDB" id="M4EAK0"/>
<evidence type="ECO:0000313" key="2">
    <source>
        <dbReference type="EnsemblPlants" id="Bra025808.1-P"/>
    </source>
</evidence>
<dbReference type="Proteomes" id="UP000011750">
    <property type="component" value="Chromosome A06"/>
</dbReference>
<reference evidence="2 3" key="1">
    <citation type="journal article" date="2011" name="Nat. Genet.">
        <title>The genome of the mesopolyploid crop species Brassica rapa.</title>
        <authorList>
            <consortium name="Brassica rapa Genome Sequencing Project Consortium"/>
            <person name="Wang X."/>
            <person name="Wang H."/>
            <person name="Wang J."/>
            <person name="Sun R."/>
            <person name="Wu J."/>
            <person name="Liu S."/>
            <person name="Bai Y."/>
            <person name="Mun J.H."/>
            <person name="Bancroft I."/>
            <person name="Cheng F."/>
            <person name="Huang S."/>
            <person name="Li X."/>
            <person name="Hua W."/>
            <person name="Wang J."/>
            <person name="Wang X."/>
            <person name="Freeling M."/>
            <person name="Pires J.C."/>
            <person name="Paterson A.H."/>
            <person name="Chalhoub B."/>
            <person name="Wang B."/>
            <person name="Hayward A."/>
            <person name="Sharpe A.G."/>
            <person name="Park B.S."/>
            <person name="Weisshaar B."/>
            <person name="Liu B."/>
            <person name="Li B."/>
            <person name="Liu B."/>
            <person name="Tong C."/>
            <person name="Song C."/>
            <person name="Duran C."/>
            <person name="Peng C."/>
            <person name="Geng C."/>
            <person name="Koh C."/>
            <person name="Lin C."/>
            <person name="Edwards D."/>
            <person name="Mu D."/>
            <person name="Shen D."/>
            <person name="Soumpourou E."/>
            <person name="Li F."/>
            <person name="Fraser F."/>
            <person name="Conant G."/>
            <person name="Lassalle G."/>
            <person name="King G.J."/>
            <person name="Bonnema G."/>
            <person name="Tang H."/>
            <person name="Wang H."/>
            <person name="Belcram H."/>
            <person name="Zhou H."/>
            <person name="Hirakawa H."/>
            <person name="Abe H."/>
            <person name="Guo H."/>
            <person name="Wang H."/>
            <person name="Jin H."/>
            <person name="Parkin I.A."/>
            <person name="Batley J."/>
            <person name="Kim J.S."/>
            <person name="Just J."/>
            <person name="Li J."/>
            <person name="Xu J."/>
            <person name="Deng J."/>
            <person name="Kim J.A."/>
            <person name="Li J."/>
            <person name="Yu J."/>
            <person name="Meng J."/>
            <person name="Wang J."/>
            <person name="Min J."/>
            <person name="Poulain J."/>
            <person name="Wang J."/>
            <person name="Hatakeyama K."/>
            <person name="Wu K."/>
            <person name="Wang L."/>
            <person name="Fang L."/>
            <person name="Trick M."/>
            <person name="Links M.G."/>
            <person name="Zhao M."/>
            <person name="Jin M."/>
            <person name="Ramchiary N."/>
            <person name="Drou N."/>
            <person name="Berkman P.J."/>
            <person name="Cai Q."/>
            <person name="Huang Q."/>
            <person name="Li R."/>
            <person name="Tabata S."/>
            <person name="Cheng S."/>
            <person name="Zhang S."/>
            <person name="Zhang S."/>
            <person name="Huang S."/>
            <person name="Sato S."/>
            <person name="Sun S."/>
            <person name="Kwon S.J."/>
            <person name="Choi S.R."/>
            <person name="Lee T.H."/>
            <person name="Fan W."/>
            <person name="Zhao X."/>
            <person name="Tan X."/>
            <person name="Xu X."/>
            <person name="Wang Y."/>
            <person name="Qiu Y."/>
            <person name="Yin Y."/>
            <person name="Li Y."/>
            <person name="Du Y."/>
            <person name="Liao Y."/>
            <person name="Lim Y."/>
            <person name="Narusaka Y."/>
            <person name="Wang Y."/>
            <person name="Wang Z."/>
            <person name="Li Z."/>
            <person name="Wang Z."/>
            <person name="Xiong Z."/>
            <person name="Zhang Z."/>
        </authorList>
    </citation>
    <scope>NUCLEOTIDE SEQUENCE [LARGE SCALE GENOMIC DNA]</scope>
    <source>
        <strain evidence="2 3">cv. Chiifu-401-42</strain>
    </source>
</reference>
<proteinExistence type="predicted"/>
<reference evidence="2" key="3">
    <citation type="submission" date="2023-03" db="UniProtKB">
        <authorList>
            <consortium name="EnsemblPlants"/>
        </authorList>
    </citation>
    <scope>IDENTIFICATION</scope>
    <source>
        <strain evidence="2">cv. Chiifu-401-42</strain>
    </source>
</reference>
<keyword evidence="1" id="KW-1133">Transmembrane helix</keyword>
<keyword evidence="3" id="KW-1185">Reference proteome</keyword>
<protein>
    <submittedName>
        <fullName evidence="2">Uncharacterized protein</fullName>
    </submittedName>
</protein>
<dbReference type="eggNOG" id="KOG0192">
    <property type="taxonomic scope" value="Eukaryota"/>
</dbReference>
<dbReference type="EnsemblPlants" id="Bra025808.1">
    <property type="protein sequence ID" value="Bra025808.1-P"/>
    <property type="gene ID" value="Bra025808"/>
</dbReference>
<organism evidence="2 3">
    <name type="scientific">Brassica campestris</name>
    <name type="common">Field mustard</name>
    <dbReference type="NCBI Taxonomy" id="3711"/>
    <lineage>
        <taxon>Eukaryota</taxon>
        <taxon>Viridiplantae</taxon>
        <taxon>Streptophyta</taxon>
        <taxon>Embryophyta</taxon>
        <taxon>Tracheophyta</taxon>
        <taxon>Spermatophyta</taxon>
        <taxon>Magnoliopsida</taxon>
        <taxon>eudicotyledons</taxon>
        <taxon>Gunneridae</taxon>
        <taxon>Pentapetalae</taxon>
        <taxon>rosids</taxon>
        <taxon>malvids</taxon>
        <taxon>Brassicales</taxon>
        <taxon>Brassicaceae</taxon>
        <taxon>Brassiceae</taxon>
        <taxon>Brassica</taxon>
    </lineage>
</organism>
<sequence length="207" mass="23653">MVISLLDPDPTENADAAQLDAVNRISLKVKAPVTDTDLNKKVKDNFCDVIKYQAHLAMVISLLDPDPTENADAAQLDAVNRISLKVKAPVTDTDLNKKLCRGYAEKVAVSIGQILPIPIVVFTVWSTVFMMDRLYPDRRREMKFNGIYVHECEVMNSCFKKRDSPKFNMYRSTYEQEHRRIKDRRGYFEDGYLKGSLQSHVPLRIGN</sequence>
<evidence type="ECO:0000256" key="1">
    <source>
        <dbReference type="SAM" id="Phobius"/>
    </source>
</evidence>
<feature type="transmembrane region" description="Helical" evidence="1">
    <location>
        <begin position="115"/>
        <end position="135"/>
    </location>
</feature>
<evidence type="ECO:0000313" key="3">
    <source>
        <dbReference type="Proteomes" id="UP000011750"/>
    </source>
</evidence>
<keyword evidence="1" id="KW-0472">Membrane</keyword>
<accession>M4EAK0</accession>
<dbReference type="InParanoid" id="M4EAK0"/>
<dbReference type="HOGENOM" id="CLU_1328011_0_0_1"/>
<reference evidence="2 3" key="2">
    <citation type="journal article" date="2018" name="Hortic Res">
        <title>Improved Brassica rapa reference genome by single-molecule sequencing and chromosome conformation capture technologies.</title>
        <authorList>
            <person name="Zhang L."/>
            <person name="Cai X."/>
            <person name="Wu J."/>
            <person name="Liu M."/>
            <person name="Grob S."/>
            <person name="Cheng F."/>
            <person name="Liang J."/>
            <person name="Cai C."/>
            <person name="Liu Z."/>
            <person name="Liu B."/>
            <person name="Wang F."/>
            <person name="Li S."/>
            <person name="Liu F."/>
            <person name="Li X."/>
            <person name="Cheng L."/>
            <person name="Yang W."/>
            <person name="Li M.H."/>
            <person name="Grossniklaus U."/>
            <person name="Zheng H."/>
            <person name="Wang X."/>
        </authorList>
    </citation>
    <scope>NUCLEOTIDE SEQUENCE [LARGE SCALE GENOMIC DNA]</scope>
    <source>
        <strain evidence="2 3">cv. Chiifu-401-42</strain>
    </source>
</reference>
<keyword evidence="1" id="KW-0812">Transmembrane</keyword>
<name>M4EAK0_BRACM</name>
<dbReference type="Gramene" id="Bra025808.1">
    <property type="protein sequence ID" value="Bra025808.1-P"/>
    <property type="gene ID" value="Bra025808"/>
</dbReference>